<evidence type="ECO:0000313" key="3">
    <source>
        <dbReference type="WBParaSite" id="EgrG_002016200"/>
    </source>
</evidence>
<sequence length="90" mass="9754">MAVCTLSRNSNRAHHSQLEVMTVEVCCLPSVDVRFTSPPPATRGEYAAFNVLELRCDNALTQLVVETQGHYRGTCSHKAECGYPGRGSGA</sequence>
<evidence type="ECO:0000313" key="2">
    <source>
        <dbReference type="Proteomes" id="UP000492820"/>
    </source>
</evidence>
<accession>A0A068WAK6</accession>
<gene>
    <name evidence="1" type="ORF">EgrG_002016200</name>
</gene>
<dbReference type="Proteomes" id="UP000492820">
    <property type="component" value="Unassembled WGS sequence"/>
</dbReference>
<reference evidence="1" key="2">
    <citation type="submission" date="2014-06" db="EMBL/GenBank/DDBJ databases">
        <authorList>
            <person name="Aslett M."/>
        </authorList>
    </citation>
    <scope>NUCLEOTIDE SEQUENCE</scope>
</reference>
<evidence type="ECO:0000313" key="1">
    <source>
        <dbReference type="EMBL" id="CDS15434.1"/>
    </source>
</evidence>
<reference evidence="3" key="3">
    <citation type="submission" date="2020-10" db="UniProtKB">
        <authorList>
            <consortium name="WormBaseParasite"/>
        </authorList>
    </citation>
    <scope>IDENTIFICATION</scope>
</reference>
<organism evidence="1">
    <name type="scientific">Echinococcus granulosus</name>
    <name type="common">Hydatid tapeworm</name>
    <dbReference type="NCBI Taxonomy" id="6210"/>
    <lineage>
        <taxon>Eukaryota</taxon>
        <taxon>Metazoa</taxon>
        <taxon>Spiralia</taxon>
        <taxon>Lophotrochozoa</taxon>
        <taxon>Platyhelminthes</taxon>
        <taxon>Cestoda</taxon>
        <taxon>Eucestoda</taxon>
        <taxon>Cyclophyllidea</taxon>
        <taxon>Taeniidae</taxon>
        <taxon>Echinococcus</taxon>
        <taxon>Echinococcus granulosus group</taxon>
    </lineage>
</organism>
<dbReference type="AlphaFoldDB" id="A0A068WAK6"/>
<proteinExistence type="predicted"/>
<dbReference type="EMBL" id="LK028576">
    <property type="protein sequence ID" value="CDS15434.1"/>
    <property type="molecule type" value="Genomic_DNA"/>
</dbReference>
<dbReference type="WBParaSite" id="EgrG_002016200">
    <property type="protein sequence ID" value="EgrG_002016200"/>
    <property type="gene ID" value="EgrG_002016200"/>
</dbReference>
<protein>
    <submittedName>
        <fullName evidence="3">ZP domain-containing protein</fullName>
    </submittedName>
</protein>
<reference evidence="1 2" key="1">
    <citation type="journal article" date="2013" name="Nature">
        <title>The genomes of four tapeworm species reveal adaptations to parasitism.</title>
        <authorList>
            <person name="Tsai I.J."/>
            <person name="Zarowiecki M."/>
            <person name="Holroyd N."/>
            <person name="Garciarrubio A."/>
            <person name="Sanchez-Flores A."/>
            <person name="Brooks K.L."/>
            <person name="Tracey A."/>
            <person name="Bobes R.J."/>
            <person name="Fragoso G."/>
            <person name="Sciutto E."/>
            <person name="Aslett M."/>
            <person name="Beasley H."/>
            <person name="Bennett H.M."/>
            <person name="Cai J."/>
            <person name="Camicia F."/>
            <person name="Clark R."/>
            <person name="Cucher M."/>
            <person name="De Silva N."/>
            <person name="Day T.A."/>
            <person name="Deplazes P."/>
            <person name="Estrada K."/>
            <person name="Fernandez C."/>
            <person name="Holland P.W."/>
            <person name="Hou J."/>
            <person name="Hu S."/>
            <person name="Huckvale T."/>
            <person name="Hung S.S."/>
            <person name="Kamenetzky L."/>
            <person name="Keane J.A."/>
            <person name="Kiss F."/>
            <person name="Koziol U."/>
            <person name="Lambert O."/>
            <person name="Liu K."/>
            <person name="Luo X."/>
            <person name="Luo Y."/>
            <person name="Macchiaroli N."/>
            <person name="Nichol S."/>
            <person name="Paps J."/>
            <person name="Parkinson J."/>
            <person name="Pouchkina-Stantcheva N."/>
            <person name="Riddiford N."/>
            <person name="Rosenzvit M."/>
            <person name="Salinas G."/>
            <person name="Wasmuth J.D."/>
            <person name="Zamanian M."/>
            <person name="Zheng Y."/>
            <person name="Cai X."/>
            <person name="Soberon X."/>
            <person name="Olson P.D."/>
            <person name="Laclette J.P."/>
            <person name="Brehm K."/>
            <person name="Berriman M."/>
            <person name="Garciarrubio A."/>
            <person name="Bobes R.J."/>
            <person name="Fragoso G."/>
            <person name="Sanchez-Flores A."/>
            <person name="Estrada K."/>
            <person name="Cevallos M.A."/>
            <person name="Morett E."/>
            <person name="Gonzalez V."/>
            <person name="Portillo T."/>
            <person name="Ochoa-Leyva A."/>
            <person name="Jose M.V."/>
            <person name="Sciutto E."/>
            <person name="Landa A."/>
            <person name="Jimenez L."/>
            <person name="Valdes V."/>
            <person name="Carrero J.C."/>
            <person name="Larralde C."/>
            <person name="Morales-Montor J."/>
            <person name="Limon-Lason J."/>
            <person name="Soberon X."/>
            <person name="Laclette J.P."/>
        </authorList>
    </citation>
    <scope>NUCLEOTIDE SEQUENCE [LARGE SCALE GENOMIC DNA]</scope>
</reference>
<name>A0A068WAK6_ECHGR</name>